<dbReference type="Proteomes" id="UP000095287">
    <property type="component" value="Unplaced"/>
</dbReference>
<name>A0A1I7YPH7_9BILA</name>
<protein>
    <submittedName>
        <fullName evidence="3">Uncharacterized protein</fullName>
    </submittedName>
</protein>
<reference evidence="3" key="1">
    <citation type="submission" date="2016-11" db="UniProtKB">
        <authorList>
            <consortium name="WormBaseParasite"/>
        </authorList>
    </citation>
    <scope>IDENTIFICATION</scope>
</reference>
<feature type="compositionally biased region" description="Basic and acidic residues" evidence="1">
    <location>
        <begin position="32"/>
        <end position="49"/>
    </location>
</feature>
<evidence type="ECO:0000256" key="1">
    <source>
        <dbReference type="SAM" id="MobiDB-lite"/>
    </source>
</evidence>
<evidence type="ECO:0000313" key="3">
    <source>
        <dbReference type="WBParaSite" id="L893_g1850.t1"/>
    </source>
</evidence>
<organism evidence="2 3">
    <name type="scientific">Steinernema glaseri</name>
    <dbReference type="NCBI Taxonomy" id="37863"/>
    <lineage>
        <taxon>Eukaryota</taxon>
        <taxon>Metazoa</taxon>
        <taxon>Ecdysozoa</taxon>
        <taxon>Nematoda</taxon>
        <taxon>Chromadorea</taxon>
        <taxon>Rhabditida</taxon>
        <taxon>Tylenchina</taxon>
        <taxon>Panagrolaimomorpha</taxon>
        <taxon>Strongyloidoidea</taxon>
        <taxon>Steinernematidae</taxon>
        <taxon>Steinernema</taxon>
    </lineage>
</organism>
<sequence length="142" mass="16135">MAEAVASVLTLPTPQESSGVAGKHVSVTVTTEDGKIAPNDKENGKIKNDGRRKKPKRNLEPEGFEAWKQEEQEYYREVSAHLRNWKATCRQSRCIRTPISWWQMIRKSFKGHPMHALEMDAYKKAVASVSATKKLQNLDLDL</sequence>
<accession>A0A1I7YPH7</accession>
<keyword evidence="2" id="KW-1185">Reference proteome</keyword>
<evidence type="ECO:0000313" key="2">
    <source>
        <dbReference type="Proteomes" id="UP000095287"/>
    </source>
</evidence>
<dbReference type="WBParaSite" id="L893_g1850.t1">
    <property type="protein sequence ID" value="L893_g1850.t1"/>
    <property type="gene ID" value="L893_g1850"/>
</dbReference>
<feature type="region of interest" description="Disordered" evidence="1">
    <location>
        <begin position="1"/>
        <end position="64"/>
    </location>
</feature>
<proteinExistence type="predicted"/>
<dbReference type="AlphaFoldDB" id="A0A1I7YPH7"/>